<dbReference type="SUPFAM" id="SSF47781">
    <property type="entry name" value="RuvA domain 2-like"/>
    <property type="match status" value="3"/>
</dbReference>
<dbReference type="EMBL" id="NOXV01000227">
    <property type="protein sequence ID" value="OYQ38242.1"/>
    <property type="molecule type" value="Genomic_DNA"/>
</dbReference>
<keyword evidence="1" id="KW-0472">Membrane</keyword>
<dbReference type="RefSeq" id="WP_094413565.1">
    <property type="nucleotide sequence ID" value="NZ_NOXV01000227.1"/>
</dbReference>
<comment type="caution">
    <text evidence="2">The sequence shown here is derived from an EMBL/GenBank/DDBJ whole genome shotgun (WGS) entry which is preliminary data.</text>
</comment>
<sequence length="307" mass="35582">MKKPWFFTSYSRQQRNGIMALFLLIIVIQATYFIYTSIDNPTIKAATPEEKEWLSLQSGINELKAAKVRKVTKIYPFNPNFISDYKGYTLGMSVTEIDRLHKFREKGLWINSAEDFKRVTGVHDTLLAKLRPYFKFPDWVLKRRSKDNLYTQTPNSGKPYFDKDKKNLPKAKEQKIPLLDINQAVEADLEKVYGIGPSFAKKIIRRRAQLGAFVSMDQMEEFDFPAETVSGLKRAFYIGSAPPAIKINVNDASLNQLSYFPYFNKNLARSIITRRSMKGKINKFEELLEINDFPVDKQNIIALYLEF</sequence>
<reference evidence="2 3" key="1">
    <citation type="submission" date="2017-07" db="EMBL/GenBank/DDBJ databases">
        <title>Flavobacterium cyanobacteriorum sp. nov., isolated from cyanobacterial aggregates in a eutrophic lake.</title>
        <authorList>
            <person name="Cai H."/>
        </authorList>
    </citation>
    <scope>NUCLEOTIDE SEQUENCE [LARGE SCALE GENOMIC DNA]</scope>
    <source>
        <strain evidence="2 3">TH021</strain>
    </source>
</reference>
<name>A0A255Z9Y3_9FLAO</name>
<gene>
    <name evidence="2" type="ORF">CHU92_05900</name>
</gene>
<accession>A0A255Z9Y3</accession>
<dbReference type="GO" id="GO:0015628">
    <property type="term" value="P:protein secretion by the type II secretion system"/>
    <property type="evidence" value="ECO:0007669"/>
    <property type="project" value="TreeGrafter"/>
</dbReference>
<evidence type="ECO:0000256" key="1">
    <source>
        <dbReference type="SAM" id="Phobius"/>
    </source>
</evidence>
<evidence type="ECO:0000313" key="2">
    <source>
        <dbReference type="EMBL" id="OYQ38242.1"/>
    </source>
</evidence>
<keyword evidence="1" id="KW-1133">Transmembrane helix</keyword>
<dbReference type="InterPro" id="IPR010994">
    <property type="entry name" value="RuvA_2-like"/>
</dbReference>
<dbReference type="GO" id="GO:0015627">
    <property type="term" value="C:type II protein secretion system complex"/>
    <property type="evidence" value="ECO:0007669"/>
    <property type="project" value="TreeGrafter"/>
</dbReference>
<keyword evidence="3" id="KW-1185">Reference proteome</keyword>
<evidence type="ECO:0008006" key="4">
    <source>
        <dbReference type="Google" id="ProtNLM"/>
    </source>
</evidence>
<dbReference type="Pfam" id="PF12836">
    <property type="entry name" value="HHH_3"/>
    <property type="match status" value="2"/>
</dbReference>
<dbReference type="Proteomes" id="UP000216605">
    <property type="component" value="Unassembled WGS sequence"/>
</dbReference>
<keyword evidence="1" id="KW-0812">Transmembrane</keyword>
<dbReference type="Gene3D" id="1.10.150.280">
    <property type="entry name" value="AF1531-like domain"/>
    <property type="match status" value="1"/>
</dbReference>
<feature type="transmembrane region" description="Helical" evidence="1">
    <location>
        <begin position="20"/>
        <end position="38"/>
    </location>
</feature>
<dbReference type="AlphaFoldDB" id="A0A255Z9Y3"/>
<dbReference type="PANTHER" id="PTHR21180:SF32">
    <property type="entry name" value="ENDONUCLEASE_EXONUCLEASE_PHOSPHATASE FAMILY DOMAIN-CONTAINING PROTEIN 1"/>
    <property type="match status" value="1"/>
</dbReference>
<proteinExistence type="predicted"/>
<dbReference type="InterPro" id="IPR051675">
    <property type="entry name" value="Endo/Exo/Phosphatase_dom_1"/>
</dbReference>
<dbReference type="PANTHER" id="PTHR21180">
    <property type="entry name" value="ENDONUCLEASE/EXONUCLEASE/PHOSPHATASE FAMILY DOMAIN-CONTAINING PROTEIN 1"/>
    <property type="match status" value="1"/>
</dbReference>
<organism evidence="2 3">
    <name type="scientific">Flavobacterium cyanobacteriorum</name>
    <dbReference type="NCBI Taxonomy" id="2022802"/>
    <lineage>
        <taxon>Bacteria</taxon>
        <taxon>Pseudomonadati</taxon>
        <taxon>Bacteroidota</taxon>
        <taxon>Flavobacteriia</taxon>
        <taxon>Flavobacteriales</taxon>
        <taxon>Flavobacteriaceae</taxon>
        <taxon>Flavobacterium</taxon>
    </lineage>
</organism>
<evidence type="ECO:0000313" key="3">
    <source>
        <dbReference type="Proteomes" id="UP000216605"/>
    </source>
</evidence>
<protein>
    <recommendedName>
        <fullName evidence="4">Competence protein ComEA</fullName>
    </recommendedName>
</protein>
<dbReference type="OrthoDB" id="981124at2"/>